<gene>
    <name evidence="1" type="ORF">ACFO5S_14165</name>
</gene>
<dbReference type="Pfam" id="PF14107">
    <property type="entry name" value="DUF4280"/>
    <property type="match status" value="1"/>
</dbReference>
<evidence type="ECO:0000313" key="1">
    <source>
        <dbReference type="EMBL" id="MFC4748596.1"/>
    </source>
</evidence>
<reference evidence="2" key="1">
    <citation type="journal article" date="2019" name="Int. J. Syst. Evol. Microbiol.">
        <title>The Global Catalogue of Microorganisms (GCM) 10K type strain sequencing project: providing services to taxonomists for standard genome sequencing and annotation.</title>
        <authorList>
            <consortium name="The Broad Institute Genomics Platform"/>
            <consortium name="The Broad Institute Genome Sequencing Center for Infectious Disease"/>
            <person name="Wu L."/>
            <person name="Ma J."/>
        </authorList>
    </citation>
    <scope>NUCLEOTIDE SEQUENCE [LARGE SCALE GENOMIC DNA]</scope>
    <source>
        <strain evidence="2">WYCCWR 13023</strain>
    </source>
</reference>
<evidence type="ECO:0000313" key="2">
    <source>
        <dbReference type="Proteomes" id="UP001595935"/>
    </source>
</evidence>
<sequence length="1416" mass="158441">MAKGEIIVEGAKCFCSRAVVNNNKSKTVPLAVKSQIANLKANKYFAQEKPIATNLDNSAKSFGAEDGFGECKGADNKSYPCKPNCKITYKNYYENVDFNKSMKVLLNISTGTCLGYGVTGNIEFATTGQKKGANTIDVKEADPFTVTNISGQWEVPNPTKGDSVSKISMTLPFVEEEPTGKYYFIEKAVNPAGTPSTSTFPHSVPWPPAQKQAEETQLNLKATYTGDPTKIMWALFKGENTKDKVKTFVGIGANVSFALEKLFKDQEEGVYRIEAYCKIPGSEKCFILIDYLKDRVEGITAPGNTLLKNTLIPLTVKFKATTIIDKLKTLNFSGSMFQNVIPIASWRIISEKIVIYNSENQQDSTLVKVEAKTGALAVFSFRNPGEYQIEAYTSPDNTKPIKITLKVLESLGINTVKATCNQLLRYNENLKVEVSKYNVDFLPVNSDKMQWYLQKDKVRLRTFESSDLSKEKSINKPIKDILFDANRSANCYGKYVIEGYAKPGEPNFLGSDSFSFEVIRNHADKIILPASIIKGAKVKYEFSAKIMPLESFEEINLKLPEGIVNNHDGTLTFTREGAFEIAACLTGNETLDTNVKAKIKVAAPELKRALWAYGTGYKRIETGYKEETHAFVEITGLENQAITIKVWVRGTNESFYLEPETYLLEEKKITLDNKGKGSFKITTDEKYKEKINKALPSTTETPNPNISLIFTVEMPTGSQGAITLPDDMAIKNGKPVIGTKFIEVLDSNEELAVTSNKNIKSIFFSTEDGKGVQQTLTHQNKKHKIWVHTANMQEEELRVEVMAFVHSDCMEEKDGTITALQSIKSYQEKVGNDGLLELSFTAEEKDLTDAEANPVRFAIQVSRKVKDPNDDKKEVYVFEDDQLVILPHPNVRVVRSPDMKSVGIKATKQDGTSFTKEEKIELRKQLICFKNTALMVQKGILTEEAIENCTVPIMVDLEMAEVQTNEVCACKENNFYWSSRITCDERKKVLEVCANIWGEENKIEKASMLMSIMHLETGKTFSPSQKGVSSSGTKYIGLVQFSATTAQSLGTTYDALGEMTFIKQLEYVEKYLKQNKDKMTTLTDFYLQVLLPSHVGHGSEPNYIVFNESITVPDNGIESSLEKRKANITKHPWVTKYGYASNAPFMKETGEHENSRQAWHYSSQSYKTRRGFKNGKTYMWEVTKVVTEDHYIPGKNEIFIGSCRNATNLELSGRAPWMEVAVTEAKKYGGKKQDIIQSRVTLYHKEGANYNVGTDAWCSSFACWCLENSSPKYNSPHSAGSRSFIDHKTVIRSEVFFGAIATFSDCSKDGVVESSGHVTFVYGKLADEKYAVLGGNQGGMIKVSPYDCSGNVFYSHYSSKRKREIYKKFIGFFKPIDFEIKNIDKLTESDNYLSVDDANKKIGLGEVKTVSGEKDD</sequence>
<accession>A0ABV9PGY6</accession>
<dbReference type="Proteomes" id="UP001595935">
    <property type="component" value="Unassembled WGS sequence"/>
</dbReference>
<comment type="caution">
    <text evidence="1">The sequence shown here is derived from an EMBL/GenBank/DDBJ whole genome shotgun (WGS) entry which is preliminary data.</text>
</comment>
<name>A0ABV9PGY6_9FLAO</name>
<protein>
    <submittedName>
        <fullName evidence="1">PAAR-like protein</fullName>
    </submittedName>
</protein>
<dbReference type="EMBL" id="JBHSGV010000005">
    <property type="protein sequence ID" value="MFC4748596.1"/>
    <property type="molecule type" value="Genomic_DNA"/>
</dbReference>
<organism evidence="1 2">
    <name type="scientific">Flavobacterium branchiicola</name>
    <dbReference type="NCBI Taxonomy" id="1114875"/>
    <lineage>
        <taxon>Bacteria</taxon>
        <taxon>Pseudomonadati</taxon>
        <taxon>Bacteroidota</taxon>
        <taxon>Flavobacteriia</taxon>
        <taxon>Flavobacteriales</taxon>
        <taxon>Flavobacteriaceae</taxon>
        <taxon>Flavobacterium</taxon>
    </lineage>
</organism>
<dbReference type="InterPro" id="IPR025460">
    <property type="entry name" value="DUF4280"/>
</dbReference>
<proteinExistence type="predicted"/>
<dbReference type="RefSeq" id="WP_213258573.1">
    <property type="nucleotide sequence ID" value="NZ_JAGYWA010000005.1"/>
</dbReference>
<keyword evidence="2" id="KW-1185">Reference proteome</keyword>